<evidence type="ECO:0000313" key="1">
    <source>
        <dbReference type="EMBL" id="KHJ96780.1"/>
    </source>
</evidence>
<dbReference type="EMBL" id="KN549590">
    <property type="protein sequence ID" value="KHJ96780.1"/>
    <property type="molecule type" value="Genomic_DNA"/>
</dbReference>
<accession>A0A0B1TN04</accession>
<sequence>MDVMALREIVVVEHRSEYPQNPSLRRYGPLMGHIRRGHSRTAAKKSIFSFLNVLHADLCERTKFAHFYRRIQLGNEGTVRRKLLFFTKETQVQVFQWLRSQRRVWFTTKNDELMKDLGKQASY</sequence>
<organism evidence="1 2">
    <name type="scientific">Oesophagostomum dentatum</name>
    <name type="common">Nodular worm</name>
    <dbReference type="NCBI Taxonomy" id="61180"/>
    <lineage>
        <taxon>Eukaryota</taxon>
        <taxon>Metazoa</taxon>
        <taxon>Ecdysozoa</taxon>
        <taxon>Nematoda</taxon>
        <taxon>Chromadorea</taxon>
        <taxon>Rhabditida</taxon>
        <taxon>Rhabditina</taxon>
        <taxon>Rhabditomorpha</taxon>
        <taxon>Strongyloidea</taxon>
        <taxon>Strongylidae</taxon>
        <taxon>Oesophagostomum</taxon>
    </lineage>
</organism>
<dbReference type="Proteomes" id="UP000053660">
    <property type="component" value="Unassembled WGS sequence"/>
</dbReference>
<dbReference type="AlphaFoldDB" id="A0A0B1TN04"/>
<proteinExistence type="predicted"/>
<gene>
    <name evidence="1" type="ORF">OESDEN_03256</name>
</gene>
<name>A0A0B1TN04_OESDE</name>
<keyword evidence="2" id="KW-1185">Reference proteome</keyword>
<evidence type="ECO:0000313" key="2">
    <source>
        <dbReference type="Proteomes" id="UP000053660"/>
    </source>
</evidence>
<protein>
    <submittedName>
        <fullName evidence="1">Uncharacterized protein</fullName>
    </submittedName>
</protein>
<reference evidence="1 2" key="1">
    <citation type="submission" date="2014-03" db="EMBL/GenBank/DDBJ databases">
        <title>Draft genome of the hookworm Oesophagostomum dentatum.</title>
        <authorList>
            <person name="Mitreva M."/>
        </authorList>
    </citation>
    <scope>NUCLEOTIDE SEQUENCE [LARGE SCALE GENOMIC DNA]</scope>
    <source>
        <strain evidence="1 2">OD-Hann</strain>
    </source>
</reference>